<dbReference type="PANTHER" id="PTHR16222">
    <property type="entry name" value="ADP-RIBOSYLGLYCOHYDROLASE"/>
    <property type="match status" value="1"/>
</dbReference>
<comment type="caution">
    <text evidence="4">The sequence shown here is derived from an EMBL/GenBank/DDBJ whole genome shotgun (WGS) entry which is preliminary data.</text>
</comment>
<feature type="binding site" evidence="3">
    <location>
        <position position="273"/>
    </location>
    <ligand>
        <name>Mg(2+)</name>
        <dbReference type="ChEBI" id="CHEBI:18420"/>
        <label>1</label>
    </ligand>
</feature>
<comment type="similarity">
    <text evidence="1">Belongs to the ADP-ribosylglycohydrolase family.</text>
</comment>
<dbReference type="PANTHER" id="PTHR16222:SF24">
    <property type="entry name" value="ADP-RIBOSYLHYDROLASE ARH3"/>
    <property type="match status" value="1"/>
</dbReference>
<keyword evidence="2" id="KW-0378">Hydrolase</keyword>
<reference evidence="4" key="1">
    <citation type="submission" date="2021-01" db="EMBL/GenBank/DDBJ databases">
        <title>YIM 132084 draft genome.</title>
        <authorList>
            <person name="An D."/>
        </authorList>
    </citation>
    <scope>NUCLEOTIDE SEQUENCE</scope>
    <source>
        <strain evidence="4">YIM 132084</strain>
    </source>
</reference>
<dbReference type="AlphaFoldDB" id="A0A938YIC0"/>
<dbReference type="Proteomes" id="UP000663792">
    <property type="component" value="Unassembled WGS sequence"/>
</dbReference>
<dbReference type="Gene3D" id="3.90.190.10">
    <property type="entry name" value="Protein tyrosine phosphatase superfamily"/>
    <property type="match status" value="1"/>
</dbReference>
<organism evidence="4 5">
    <name type="scientific">Nakamurella leprariae</name>
    <dbReference type="NCBI Taxonomy" id="2803911"/>
    <lineage>
        <taxon>Bacteria</taxon>
        <taxon>Bacillati</taxon>
        <taxon>Actinomycetota</taxon>
        <taxon>Actinomycetes</taxon>
        <taxon>Nakamurellales</taxon>
        <taxon>Nakamurellaceae</taxon>
        <taxon>Nakamurella</taxon>
    </lineage>
</organism>
<name>A0A938YIC0_9ACTN</name>
<dbReference type="GO" id="GO:0016787">
    <property type="term" value="F:hydrolase activity"/>
    <property type="evidence" value="ECO:0007669"/>
    <property type="project" value="UniProtKB-KW"/>
</dbReference>
<dbReference type="InterPro" id="IPR036705">
    <property type="entry name" value="Ribosyl_crysJ1_sf"/>
</dbReference>
<keyword evidence="5" id="KW-1185">Reference proteome</keyword>
<dbReference type="Gene3D" id="1.10.4080.10">
    <property type="entry name" value="ADP-ribosylation/Crystallin J1"/>
    <property type="match status" value="1"/>
</dbReference>
<evidence type="ECO:0000313" key="4">
    <source>
        <dbReference type="EMBL" id="MBM9468378.1"/>
    </source>
</evidence>
<feature type="binding site" evidence="3">
    <location>
        <position position="64"/>
    </location>
    <ligand>
        <name>Mg(2+)</name>
        <dbReference type="ChEBI" id="CHEBI:18420"/>
        <label>1</label>
    </ligand>
</feature>
<evidence type="ECO:0000256" key="2">
    <source>
        <dbReference type="ARBA" id="ARBA00022801"/>
    </source>
</evidence>
<dbReference type="InterPro" id="IPR029021">
    <property type="entry name" value="Prot-tyrosine_phosphatase-like"/>
</dbReference>
<dbReference type="Pfam" id="PF03747">
    <property type="entry name" value="ADP_ribosyl_GH"/>
    <property type="match status" value="1"/>
</dbReference>
<dbReference type="EMBL" id="JAERWK010000017">
    <property type="protein sequence ID" value="MBM9468378.1"/>
    <property type="molecule type" value="Genomic_DNA"/>
</dbReference>
<feature type="binding site" evidence="3">
    <location>
        <position position="274"/>
    </location>
    <ligand>
        <name>Mg(2+)</name>
        <dbReference type="ChEBI" id="CHEBI:18420"/>
        <label>1</label>
    </ligand>
</feature>
<evidence type="ECO:0000256" key="1">
    <source>
        <dbReference type="ARBA" id="ARBA00010702"/>
    </source>
</evidence>
<evidence type="ECO:0000313" key="5">
    <source>
        <dbReference type="Proteomes" id="UP000663792"/>
    </source>
</evidence>
<gene>
    <name evidence="4" type="ORF">JL106_13930</name>
</gene>
<keyword evidence="3" id="KW-0479">Metal-binding</keyword>
<feature type="binding site" evidence="3">
    <location>
        <position position="63"/>
    </location>
    <ligand>
        <name>Mg(2+)</name>
        <dbReference type="ChEBI" id="CHEBI:18420"/>
        <label>1</label>
    </ligand>
</feature>
<comment type="cofactor">
    <cofactor evidence="3">
        <name>Mg(2+)</name>
        <dbReference type="ChEBI" id="CHEBI:18420"/>
    </cofactor>
    <text evidence="3">Binds 2 magnesium ions per subunit.</text>
</comment>
<proteinExistence type="inferred from homology"/>
<dbReference type="SUPFAM" id="SSF52799">
    <property type="entry name" value="(Phosphotyrosine protein) phosphatases II"/>
    <property type="match status" value="1"/>
</dbReference>
<accession>A0A938YIC0</accession>
<dbReference type="SUPFAM" id="SSF101478">
    <property type="entry name" value="ADP-ribosylglycohydrolase"/>
    <property type="match status" value="1"/>
</dbReference>
<dbReference type="GO" id="GO:0046872">
    <property type="term" value="F:metal ion binding"/>
    <property type="evidence" value="ECO:0007669"/>
    <property type="project" value="UniProtKB-KW"/>
</dbReference>
<protein>
    <submittedName>
        <fullName evidence="4">ADP-ribosylglycohydrolase family protein</fullName>
    </submittedName>
</protein>
<keyword evidence="3" id="KW-0460">Magnesium</keyword>
<dbReference type="InterPro" id="IPR005502">
    <property type="entry name" value="Ribosyl_crysJ1"/>
</dbReference>
<feature type="binding site" evidence="3">
    <location>
        <position position="271"/>
    </location>
    <ligand>
        <name>Mg(2+)</name>
        <dbReference type="ChEBI" id="CHEBI:18420"/>
        <label>1</label>
    </ligand>
</feature>
<sequence>MASSVPRPSLDHRQMDRAVGAVLGGATGDALGVPYEYGSRPLETPARMLGGGLGNYAPGQWSDDTEMATCILRVAATGADLRTAESLDRIAELFLEWAATDPADIGIHTRDLLGEALVERARRPDEPTGALLTRLSTERHARTGRTAGNGSLMRTAPVALAHLGDPDAIDGAARADSALTHADPIAGEACVLWCMAIDHAIRAGTLDVRVGLDRVSPAWNGWLDAAERQEPAHFADHNGWVVAALQGAWSAVVRADSLPDGLQRAVAGGGDTDTVAAIAGALLGARFGGSTVPAAERRIVHGWPGYRARDLVALAALAARGGRPDPDGWPTVGAMSYSGNGGGGRPVPHPDDPGVLLAAADALHPGVADAVVSLCRLGADEVPLAGVRPEDHVEVWLVDKEDANNDLTRAVWDAAAVVRDLRTEGRTVLLHCVHAQTRTPVVAAAYGALITGTDPGEALQRVQRVLPSAAHPRPSVVAALNAAVPQSIPPRPTGAQ</sequence>
<evidence type="ECO:0000256" key="3">
    <source>
        <dbReference type="PIRSR" id="PIRSR605502-1"/>
    </source>
</evidence>
<dbReference type="InterPro" id="IPR050792">
    <property type="entry name" value="ADP-ribosylglycohydrolase"/>
</dbReference>
<feature type="binding site" evidence="3">
    <location>
        <position position="62"/>
    </location>
    <ligand>
        <name>Mg(2+)</name>
        <dbReference type="ChEBI" id="CHEBI:18420"/>
        <label>1</label>
    </ligand>
</feature>